<dbReference type="GO" id="GO:0017128">
    <property type="term" value="F:phospholipid scramblase activity"/>
    <property type="evidence" value="ECO:0007669"/>
    <property type="project" value="InterPro"/>
</dbReference>
<name>A0AAU8DUQ0_9ACTN</name>
<feature type="region of interest" description="Disordered" evidence="1">
    <location>
        <begin position="1"/>
        <end position="114"/>
    </location>
</feature>
<dbReference type="Pfam" id="PF03803">
    <property type="entry name" value="Scramblase"/>
    <property type="match status" value="1"/>
</dbReference>
<dbReference type="PANTHER" id="PTHR23248:SF9">
    <property type="entry name" value="PHOSPHOLIPID SCRAMBLASE"/>
    <property type="match status" value="1"/>
</dbReference>
<dbReference type="InterPro" id="IPR018929">
    <property type="entry name" value="DUF2510"/>
</dbReference>
<dbReference type="PANTHER" id="PTHR23248">
    <property type="entry name" value="PHOSPHOLIPID SCRAMBLASE-RELATED"/>
    <property type="match status" value="1"/>
</dbReference>
<evidence type="ECO:0000256" key="1">
    <source>
        <dbReference type="SAM" id="MobiDB-lite"/>
    </source>
</evidence>
<accession>A0AAU8DUQ0</accession>
<dbReference type="EMBL" id="CP159218">
    <property type="protein sequence ID" value="XCG64584.1"/>
    <property type="molecule type" value="Genomic_DNA"/>
</dbReference>
<dbReference type="InterPro" id="IPR025659">
    <property type="entry name" value="Tubby-like_C"/>
</dbReference>
<reference evidence="3" key="1">
    <citation type="submission" date="2024-05" db="EMBL/GenBank/DDBJ databases">
        <authorList>
            <person name="Cai S.Y."/>
            <person name="Jin L.M."/>
            <person name="Li H.R."/>
        </authorList>
    </citation>
    <scope>NUCLEOTIDE SEQUENCE</scope>
    <source>
        <strain evidence="3">A5-74</strain>
    </source>
</reference>
<gene>
    <name evidence="3" type="ORF">ABLG96_04400</name>
</gene>
<proteinExistence type="predicted"/>
<dbReference type="InterPro" id="IPR005552">
    <property type="entry name" value="Scramblase"/>
</dbReference>
<feature type="compositionally biased region" description="Polar residues" evidence="1">
    <location>
        <begin position="48"/>
        <end position="61"/>
    </location>
</feature>
<dbReference type="SUPFAM" id="SSF54518">
    <property type="entry name" value="Tubby C-terminal domain-like"/>
    <property type="match status" value="1"/>
</dbReference>
<dbReference type="AlphaFoldDB" id="A0AAU8DUQ0"/>
<dbReference type="GO" id="GO:0005886">
    <property type="term" value="C:plasma membrane"/>
    <property type="evidence" value="ECO:0007669"/>
    <property type="project" value="TreeGrafter"/>
</dbReference>
<evidence type="ECO:0000259" key="2">
    <source>
        <dbReference type="Pfam" id="PF10708"/>
    </source>
</evidence>
<organism evidence="3">
    <name type="scientific">Nakamurella sp. A5-74</name>
    <dbReference type="NCBI Taxonomy" id="3158264"/>
    <lineage>
        <taxon>Bacteria</taxon>
        <taxon>Bacillati</taxon>
        <taxon>Actinomycetota</taxon>
        <taxon>Actinomycetes</taxon>
        <taxon>Nakamurellales</taxon>
        <taxon>Nakamurellaceae</taxon>
        <taxon>Nakamurella</taxon>
    </lineage>
</organism>
<feature type="compositionally biased region" description="Low complexity" evidence="1">
    <location>
        <begin position="82"/>
        <end position="112"/>
    </location>
</feature>
<dbReference type="RefSeq" id="WP_353650197.1">
    <property type="nucleotide sequence ID" value="NZ_CP159218.1"/>
</dbReference>
<dbReference type="SUPFAM" id="SSF81995">
    <property type="entry name" value="beta-sandwich domain of Sec23/24"/>
    <property type="match status" value="1"/>
</dbReference>
<sequence>MTAPTPAGWYPDPAASSSSTGPAQLRWWDGSQWTDHLRAAEPAVAAHSTATGAGQQTSTHIPGSEYGGRTGFGTAPQPPAEPQQQYGAQQQQYGAQQHQPQQQSWQQGPTGQVRSPYTENAMAVSQKRKIIELTNEYDIYGADGQVIGRVVEVGQSGLKKAARFLSSLDQFMTHRLEVRDSAAQVIFTLTRPAKIMKSTLVVTHPNGAEMGRLVQQNVFGKIRFSLEAGGQQVGLLSAENWIAWNFKLQDHAGAEVGRITKTFEGILTTMFTTADTYSVHLSPHLTEPLKSLCIAAALCVDTALKQDSRGFG</sequence>
<protein>
    <submittedName>
        <fullName evidence="3">Phospholipid scramblase-related protein</fullName>
    </submittedName>
</protein>
<evidence type="ECO:0000313" key="3">
    <source>
        <dbReference type="EMBL" id="XCG64584.1"/>
    </source>
</evidence>
<feature type="domain" description="DUF2510" evidence="2">
    <location>
        <begin position="7"/>
        <end position="45"/>
    </location>
</feature>
<dbReference type="Pfam" id="PF10708">
    <property type="entry name" value="DUF2510"/>
    <property type="match status" value="1"/>
</dbReference>